<name>A0ABR1QK53_9PEZI</name>
<dbReference type="Pfam" id="PF14765">
    <property type="entry name" value="PS-DH"/>
    <property type="match status" value="1"/>
</dbReference>
<dbReference type="PROSITE" id="PS52004">
    <property type="entry name" value="KS3_2"/>
    <property type="match status" value="1"/>
</dbReference>
<dbReference type="InterPro" id="IPR016035">
    <property type="entry name" value="Acyl_Trfase/lysoPLipase"/>
</dbReference>
<feature type="domain" description="PKS/mFAS DH" evidence="10">
    <location>
        <begin position="1287"/>
        <end position="1608"/>
    </location>
</feature>
<dbReference type="SMART" id="SM00827">
    <property type="entry name" value="PKS_AT"/>
    <property type="match status" value="1"/>
</dbReference>
<dbReference type="PROSITE" id="PS00606">
    <property type="entry name" value="KS3_1"/>
    <property type="match status" value="1"/>
</dbReference>
<dbReference type="InterPro" id="IPR050091">
    <property type="entry name" value="PKS_NRPS_Biosynth_Enz"/>
</dbReference>
<feature type="region of interest" description="N-terminal hotdog fold" evidence="7">
    <location>
        <begin position="1287"/>
        <end position="1427"/>
    </location>
</feature>
<dbReference type="InterPro" id="IPR013217">
    <property type="entry name" value="Methyltransf_12"/>
</dbReference>
<dbReference type="InterPro" id="IPR018201">
    <property type="entry name" value="Ketoacyl_synth_AS"/>
</dbReference>
<reference evidence="11 12" key="1">
    <citation type="submission" date="2023-01" db="EMBL/GenBank/DDBJ databases">
        <title>Analysis of 21 Apiospora genomes using comparative genomics revels a genus with tremendous synthesis potential of carbohydrate active enzymes and secondary metabolites.</title>
        <authorList>
            <person name="Sorensen T."/>
        </authorList>
    </citation>
    <scope>NUCLEOTIDE SEQUENCE [LARGE SCALE GENOMIC DNA]</scope>
    <source>
        <strain evidence="11 12">CBS 24483</strain>
    </source>
</reference>
<dbReference type="PANTHER" id="PTHR43775">
    <property type="entry name" value="FATTY ACID SYNTHASE"/>
    <property type="match status" value="1"/>
</dbReference>
<dbReference type="Pfam" id="PF00550">
    <property type="entry name" value="PP-binding"/>
    <property type="match status" value="2"/>
</dbReference>
<dbReference type="EMBL" id="JAQQWE010000004">
    <property type="protein sequence ID" value="KAK7957013.1"/>
    <property type="molecule type" value="Genomic_DNA"/>
</dbReference>
<dbReference type="InterPro" id="IPR032088">
    <property type="entry name" value="SAT"/>
</dbReference>
<dbReference type="InterPro" id="IPR049551">
    <property type="entry name" value="PKS_DH_C"/>
</dbReference>
<dbReference type="SUPFAM" id="SSF53335">
    <property type="entry name" value="S-adenosyl-L-methionine-dependent methyltransferases"/>
    <property type="match status" value="2"/>
</dbReference>
<dbReference type="InterPro" id="IPR020841">
    <property type="entry name" value="PKS_Beta-ketoAc_synthase_dom"/>
</dbReference>
<evidence type="ECO:0000256" key="3">
    <source>
        <dbReference type="ARBA" id="ARBA00022553"/>
    </source>
</evidence>
<dbReference type="InterPro" id="IPR049900">
    <property type="entry name" value="PKS_mFAS_DH"/>
</dbReference>
<evidence type="ECO:0000313" key="11">
    <source>
        <dbReference type="EMBL" id="KAK7957013.1"/>
    </source>
</evidence>
<dbReference type="SUPFAM" id="SSF55048">
    <property type="entry name" value="Probable ACP-binding domain of malonyl-CoA ACP transacylase"/>
    <property type="match status" value="1"/>
</dbReference>
<feature type="region of interest" description="C-terminal hotdog fold" evidence="7">
    <location>
        <begin position="1448"/>
        <end position="1608"/>
    </location>
</feature>
<dbReference type="Gene3D" id="3.40.366.10">
    <property type="entry name" value="Malonyl-Coenzyme A Acyl Carrier Protein, domain 2"/>
    <property type="match status" value="2"/>
</dbReference>
<dbReference type="Gene3D" id="3.40.50.1820">
    <property type="entry name" value="alpha/beta hydrolase"/>
    <property type="match status" value="1"/>
</dbReference>
<dbReference type="Gene3D" id="3.30.70.3290">
    <property type="match status" value="1"/>
</dbReference>
<evidence type="ECO:0000256" key="5">
    <source>
        <dbReference type="ARBA" id="ARBA00022679"/>
    </source>
</evidence>
<evidence type="ECO:0000256" key="6">
    <source>
        <dbReference type="ARBA" id="ARBA00023268"/>
    </source>
</evidence>
<dbReference type="SUPFAM" id="SSF53474">
    <property type="entry name" value="alpha/beta-Hydrolases"/>
    <property type="match status" value="1"/>
</dbReference>
<dbReference type="InterPro" id="IPR016036">
    <property type="entry name" value="Malonyl_transacylase_ACP-bd"/>
</dbReference>
<dbReference type="RefSeq" id="XP_066702319.1">
    <property type="nucleotide sequence ID" value="XM_066842457.1"/>
</dbReference>
<keyword evidence="2" id="KW-0596">Phosphopantetheine</keyword>
<evidence type="ECO:0000259" key="9">
    <source>
        <dbReference type="PROSITE" id="PS52004"/>
    </source>
</evidence>
<evidence type="ECO:0000313" key="12">
    <source>
        <dbReference type="Proteomes" id="UP001391051"/>
    </source>
</evidence>
<sequence>MLHRFLRQNKYGRLLLREVAALADDELWDVFASANENIRGMSHGPRVLTALKDWAVNGHSGPLSTTQSNITSLPLLSVLQIGQYLRYLDVHSLSHQDFVSDIREGGGGVHGYCGGLPAAICISCARTQDELVKYMGAALRILVGIGAYTEATDENSGTESTILAIRLKYEGQGEELTRRFPGTYISAITGPRSISVGGPAATLGAFAAYVAGHEGVRSQEIQLGGSAHNPANAHLAAELCRICHDDTSQRLQLPHASQLLLPLRSNQTGERITDGLLADDLIWTMLASRCEWLQLLKAVAQDLTQSPRTEHCFVAFGWDDCITMSPFVQAHLQVTKVFAKSLIMETSEPPRPSIQQLPSDDGGDSGYEFPKNAIAITGAACRLPGANSMDELWELLASGRNCVQELPRNRFKASENYRILTSASSQWKNRKFYGNFIEDVKRFDNAFFGISAREAANVDPQQRIMLELSFEALEDAGYLASHRREAGDDVGCFIGLVLGEYVENTNAHPPTAYTSTGTVPAFVCGRLSHTYGWSGPSEMFNTACSSSMVAINRACKAIQAGECRMALAGGANVMTGINTYLDLAKAGFLSPTGQCKPFNAAADGYCRADGCGVVVLKRLKDAVADGDPIWGVIAGVATNQGGLSASLTVPDATAQQSLYKKVLGQAGLTGSQVTYVEAHGTGTQVGDPIEMSSIRSVFGGTSRQTKVAVGSIKGNIGHAEPAAGVAGLLKVLAMLRHGKIPPQASYGTLNPNIPPLERDGMEIATRLRGWNTPFRAALVNSYGAGGSNAALLVCGAPRLRLQNDAVSEESRVLKRPSPLVSCPFLVTAASTASLLETAKSLGLYLGSIPKDGSFVDIAYTLSHRKQRQKCQAVFKASTAQEAARLLRSMSSTDTVQVPADAGVSPRPVVLAFSGQSDRMIALPKSLYDDFPAFRFHLDACEAEFLKHAENSLLEAVFQTEAVEDIAALQCGMFAVQHACAQCWISAGVKPQAVVGHSLGEYTAMAVSGILSLADSIRLIYSRARLVESQWGPDKGSMLAVECTADDSGQLSPEMLGLETACFNGPRSVVMAGREDAIEEAEELLKKNATFRFQRLRTTNAFHSALADPILSELEALDHSCKRNTPAIPFYACSPDGSEPLGQNAANHARQPVYFDHAVQRIETALGGCIWLEAGFDTTIVTMAKRCCRRSGRHTFQPVKTKGLHRPSDAIADTVTNLWSYGLNSIKHWSFLPKSEDSPEPCHPVWLPPYQFAKPSHWLDNIDRAGEMHTKLQQANLDTEPPPQITAPPLVSRRSTSSDRAGCASFVINTQHPRYRSVVEGHVVCSRPLCPAPMYMECATMALMLMKGDGMHITSKALKFEDFNVRSPLGIDPQGAVVLRLEAVPETSHAWRVKVLSIYSSPNSLKGDSASSETIHLEATISLDAEAQLDSYQRLVSRGIQTLVHSSTSENLHGSRAYKMFSRVVKYGDFFKGLKSVQVDGSEVLATVQAPSDQPHRLENQWCTVCDAVILDMSIHALGLLINTSDHVSDGEVAVMMGLDRAVITQDFVMDTTTTPLALMGLDSLGSAELSDGLLSKFGISIPTADLLNSTAADLERLLVADVSVSQALEPNLLGDRAQQPQAASNSHGDDLQTERFFQILSDACGADHENIPLDATLVHLGVDSLALIDMKQEIEDHFSVILDLKMEDSIKDIMKSLGMGVVSQQPPLNEPDPLTELSPVRSGLSPASLFESNPFQLLEELSPDFDAAAGKHGVIGYWSTLAPLQDQIAVAYIVEALSTLGVDLRNVTTKRAVPVIQYLSPKYDKLMRRIWEILQKHGIVSLTGTQEASANIVRGSAAIETRSASELLREFSTRFPAYVHETTLIELTGPQLANCLSGKTDSVSLMFGNPTSLQIMENYYAAARRPVRILEVGGGTGGTTRYLVEALAKAGIATDYTFTDISPSLVKNAKNKFSHLPWIRYSTLNLESEIRPEFLGRFDLVVATNVVHATKDRTASCRRICSTLTSAGGLFVLAETTSKIDWCDICFGLLDGWWFADGPIAPLQTAPEWAKTLRDAGFASTGYSHGSSADTNTTQLIIGSNTKWDAGPEPTFCDTSSDPLPVRYCAQKASDDKEQGHRMETVGYKEVDGVQIKADVYYPRAPMKSPRPVALMIHGGGYVTLSRRAIRLEQTRYLLKMGLLPVSIDYRLCPEVNIIDGPMTDVCDAYRWVRQALPAIALGAGVRVDPSRVVVVGWSTGGQLAMSLGWTAPAAGLPPPNAALSFYAPVDFESGGDPRSDLLMIMYQDRIALPVLLNGISYDNDDATSTSKGSSRSLSLVTPSPDRIAAISPLARLRAGRYDVPTFIIHGREDEVAPFAAAESLGYIPPTPCIGQFRFLNLTLYKQPSYQAMLERLKAGEARYLEIGFGLGQDIRKLVADGAPGQHVFGTELEAGFVDLSYELWRDRTTLQAQLTQSDALADLNGDGDGGMLSRLKGTVDYLYLGMVLHVFDRERQLALLENCVRLLKSAGPQEQQQQHGAMILGEAVGDIEGCTAPAGNFMHSDATLRQLLAEVSERTGRRFDCRVTLDEGLAMPDAQNKWGQVRARRLVFEVEMLYT</sequence>
<dbReference type="InterPro" id="IPR014043">
    <property type="entry name" value="Acyl_transferase_dom"/>
</dbReference>
<dbReference type="CDD" id="cd00833">
    <property type="entry name" value="PKS"/>
    <property type="match status" value="1"/>
</dbReference>
<keyword evidence="3" id="KW-0597">Phosphoprotein</keyword>
<dbReference type="Gene3D" id="3.10.129.110">
    <property type="entry name" value="Polyketide synthase dehydratase"/>
    <property type="match status" value="1"/>
</dbReference>
<dbReference type="InterPro" id="IPR016039">
    <property type="entry name" value="Thiolase-like"/>
</dbReference>
<evidence type="ECO:0000256" key="8">
    <source>
        <dbReference type="SAM" id="MobiDB-lite"/>
    </source>
</evidence>
<feature type="region of interest" description="Disordered" evidence="8">
    <location>
        <begin position="1277"/>
        <end position="1296"/>
    </location>
</feature>
<dbReference type="Pfam" id="PF00698">
    <property type="entry name" value="Acyl_transf_1"/>
    <property type="match status" value="1"/>
</dbReference>
<dbReference type="Pfam" id="PF02801">
    <property type="entry name" value="Ketoacyl-synt_C"/>
    <property type="match status" value="1"/>
</dbReference>
<dbReference type="PROSITE" id="PS52019">
    <property type="entry name" value="PKS_MFAS_DH"/>
    <property type="match status" value="1"/>
</dbReference>
<evidence type="ECO:0000256" key="7">
    <source>
        <dbReference type="PROSITE-ProRule" id="PRU01363"/>
    </source>
</evidence>
<dbReference type="PANTHER" id="PTHR43775:SF21">
    <property type="entry name" value="NON-REDUCING POLYKETIDE SYNTHASE AUSA-RELATED"/>
    <property type="match status" value="1"/>
</dbReference>
<dbReference type="Proteomes" id="UP001391051">
    <property type="component" value="Unassembled WGS sequence"/>
</dbReference>
<dbReference type="Pfam" id="PF16073">
    <property type="entry name" value="SAT"/>
    <property type="match status" value="1"/>
</dbReference>
<dbReference type="Gene3D" id="3.40.47.10">
    <property type="match status" value="1"/>
</dbReference>
<dbReference type="Pfam" id="PF08242">
    <property type="entry name" value="Methyltransf_12"/>
    <property type="match status" value="1"/>
</dbReference>
<dbReference type="SUPFAM" id="SSF52151">
    <property type="entry name" value="FabD/lysophospholipase-like"/>
    <property type="match status" value="1"/>
</dbReference>
<dbReference type="GeneID" id="92075519"/>
<organism evidence="11 12">
    <name type="scientific">Apiospora aurea</name>
    <dbReference type="NCBI Taxonomy" id="335848"/>
    <lineage>
        <taxon>Eukaryota</taxon>
        <taxon>Fungi</taxon>
        <taxon>Dikarya</taxon>
        <taxon>Ascomycota</taxon>
        <taxon>Pezizomycotina</taxon>
        <taxon>Sordariomycetes</taxon>
        <taxon>Xylariomycetidae</taxon>
        <taxon>Amphisphaeriales</taxon>
        <taxon>Apiosporaceae</taxon>
        <taxon>Apiospora</taxon>
    </lineage>
</organism>
<dbReference type="SUPFAM" id="SSF47336">
    <property type="entry name" value="ACP-like"/>
    <property type="match status" value="1"/>
</dbReference>
<dbReference type="Pfam" id="PF18558">
    <property type="entry name" value="HTH_51"/>
    <property type="match status" value="1"/>
</dbReference>
<accession>A0ABR1QK53</accession>
<comment type="pathway">
    <text evidence="1">Secondary metabolite biosynthesis.</text>
</comment>
<evidence type="ECO:0000256" key="1">
    <source>
        <dbReference type="ARBA" id="ARBA00005179"/>
    </source>
</evidence>
<dbReference type="InterPro" id="IPR029058">
    <property type="entry name" value="AB_hydrolase_fold"/>
</dbReference>
<dbReference type="SUPFAM" id="SSF53901">
    <property type="entry name" value="Thiolase-like"/>
    <property type="match status" value="1"/>
</dbReference>
<keyword evidence="12" id="KW-1185">Reference proteome</keyword>
<gene>
    <name evidence="11" type="ORF">PG986_006235</name>
</gene>
<dbReference type="InterPro" id="IPR029063">
    <property type="entry name" value="SAM-dependent_MTases_sf"/>
</dbReference>
<keyword evidence="5" id="KW-0808">Transferase</keyword>
<dbReference type="InterPro" id="IPR041068">
    <property type="entry name" value="HTH_51"/>
</dbReference>
<feature type="active site" description="Proton acceptor; for dehydratase activity" evidence="7">
    <location>
        <position position="1321"/>
    </location>
</feature>
<evidence type="ECO:0000256" key="2">
    <source>
        <dbReference type="ARBA" id="ARBA00022450"/>
    </source>
</evidence>
<keyword evidence="6" id="KW-0511">Multifunctional enzyme</keyword>
<dbReference type="InterPro" id="IPR036736">
    <property type="entry name" value="ACP-like_sf"/>
</dbReference>
<dbReference type="InterPro" id="IPR042104">
    <property type="entry name" value="PKS_dehydratase_sf"/>
</dbReference>
<dbReference type="SMART" id="SM00825">
    <property type="entry name" value="PKS_KS"/>
    <property type="match status" value="1"/>
</dbReference>
<dbReference type="InterPro" id="IPR014030">
    <property type="entry name" value="Ketoacyl_synth_N"/>
</dbReference>
<feature type="active site" description="Proton donor; for dehydratase activity" evidence="7">
    <location>
        <position position="1511"/>
    </location>
</feature>
<dbReference type="InterPro" id="IPR013094">
    <property type="entry name" value="AB_hydrolase_3"/>
</dbReference>
<dbReference type="Pfam" id="PF07859">
    <property type="entry name" value="Abhydrolase_3"/>
    <property type="match status" value="1"/>
</dbReference>
<dbReference type="InterPro" id="IPR001227">
    <property type="entry name" value="Ac_transferase_dom_sf"/>
</dbReference>
<evidence type="ECO:0000259" key="10">
    <source>
        <dbReference type="PROSITE" id="PS52019"/>
    </source>
</evidence>
<dbReference type="Gene3D" id="1.10.1200.10">
    <property type="entry name" value="ACP-like"/>
    <property type="match status" value="1"/>
</dbReference>
<dbReference type="InterPro" id="IPR009081">
    <property type="entry name" value="PP-bd_ACP"/>
</dbReference>
<dbReference type="InterPro" id="IPR014031">
    <property type="entry name" value="Ketoacyl_synth_C"/>
</dbReference>
<feature type="domain" description="Ketosynthase family 3 (KS3)" evidence="9">
    <location>
        <begin position="371"/>
        <end position="795"/>
    </location>
</feature>
<dbReference type="Pfam" id="PF00109">
    <property type="entry name" value="ketoacyl-synt"/>
    <property type="match status" value="1"/>
</dbReference>
<protein>
    <submittedName>
        <fullName evidence="11">BcPKS16- polyketide synthase</fullName>
    </submittedName>
</protein>
<evidence type="ECO:0000256" key="4">
    <source>
        <dbReference type="ARBA" id="ARBA00022603"/>
    </source>
</evidence>
<proteinExistence type="predicted"/>
<dbReference type="Gene3D" id="3.40.50.150">
    <property type="entry name" value="Vaccinia Virus protein VP39"/>
    <property type="match status" value="2"/>
</dbReference>
<keyword evidence="4" id="KW-0489">Methyltransferase</keyword>
<comment type="caution">
    <text evidence="11">The sequence shown here is derived from an EMBL/GenBank/DDBJ whole genome shotgun (WGS) entry which is preliminary data.</text>
</comment>